<name>A0AA86V9L0_9FABA</name>
<organism evidence="1 2">
    <name type="scientific">Sphenostylis stenocarpa</name>
    <dbReference type="NCBI Taxonomy" id="92480"/>
    <lineage>
        <taxon>Eukaryota</taxon>
        <taxon>Viridiplantae</taxon>
        <taxon>Streptophyta</taxon>
        <taxon>Embryophyta</taxon>
        <taxon>Tracheophyta</taxon>
        <taxon>Spermatophyta</taxon>
        <taxon>Magnoliopsida</taxon>
        <taxon>eudicotyledons</taxon>
        <taxon>Gunneridae</taxon>
        <taxon>Pentapetalae</taxon>
        <taxon>rosids</taxon>
        <taxon>fabids</taxon>
        <taxon>Fabales</taxon>
        <taxon>Fabaceae</taxon>
        <taxon>Papilionoideae</taxon>
        <taxon>50 kb inversion clade</taxon>
        <taxon>NPAAA clade</taxon>
        <taxon>indigoferoid/millettioid clade</taxon>
        <taxon>Phaseoleae</taxon>
        <taxon>Sphenostylis</taxon>
    </lineage>
</organism>
<dbReference type="AlphaFoldDB" id="A0AA86V9L0"/>
<proteinExistence type="predicted"/>
<accession>A0AA86V9L0</accession>
<evidence type="ECO:0000313" key="2">
    <source>
        <dbReference type="Proteomes" id="UP001189624"/>
    </source>
</evidence>
<gene>
    <name evidence="1" type="ORF">AYBTSS11_LOCUS11488</name>
</gene>
<evidence type="ECO:0000313" key="1">
    <source>
        <dbReference type="EMBL" id="CAJ1943691.1"/>
    </source>
</evidence>
<protein>
    <submittedName>
        <fullName evidence="1">Uncharacterized protein</fullName>
    </submittedName>
</protein>
<reference evidence="1" key="1">
    <citation type="submission" date="2023-10" db="EMBL/GenBank/DDBJ databases">
        <authorList>
            <person name="Domelevo Entfellner J.-B."/>
        </authorList>
    </citation>
    <scope>NUCLEOTIDE SEQUENCE</scope>
</reference>
<sequence length="59" mass="6701">MPIYTVIQSKPIHDVADAKESIEDYLVISEASFLPGFWNFVKDSVIVKKETNKITLTTE</sequence>
<dbReference type="Proteomes" id="UP001189624">
    <property type="component" value="Chromosome 3"/>
</dbReference>
<keyword evidence="2" id="KW-1185">Reference proteome</keyword>
<dbReference type="Gramene" id="rna-AYBTSS11_LOCUS11488">
    <property type="protein sequence ID" value="CAJ1943691.1"/>
    <property type="gene ID" value="gene-AYBTSS11_LOCUS11488"/>
</dbReference>
<dbReference type="EMBL" id="OY731400">
    <property type="protein sequence ID" value="CAJ1943691.1"/>
    <property type="molecule type" value="Genomic_DNA"/>
</dbReference>